<proteinExistence type="predicted"/>
<gene>
    <name evidence="2" type="ORF">PCOR1329_LOCUS2221</name>
</gene>
<keyword evidence="3" id="KW-1185">Reference proteome</keyword>
<feature type="compositionally biased region" description="Basic residues" evidence="1">
    <location>
        <begin position="121"/>
        <end position="132"/>
    </location>
</feature>
<feature type="compositionally biased region" description="Basic and acidic residues" evidence="1">
    <location>
        <begin position="62"/>
        <end position="73"/>
    </location>
</feature>
<organism evidence="2 3">
    <name type="scientific">Prorocentrum cordatum</name>
    <dbReference type="NCBI Taxonomy" id="2364126"/>
    <lineage>
        <taxon>Eukaryota</taxon>
        <taxon>Sar</taxon>
        <taxon>Alveolata</taxon>
        <taxon>Dinophyceae</taxon>
        <taxon>Prorocentrales</taxon>
        <taxon>Prorocentraceae</taxon>
        <taxon>Prorocentrum</taxon>
    </lineage>
</organism>
<dbReference type="EMBL" id="CAUYUJ010000557">
    <property type="protein sequence ID" value="CAK0791276.1"/>
    <property type="molecule type" value="Genomic_DNA"/>
</dbReference>
<feature type="region of interest" description="Disordered" evidence="1">
    <location>
        <begin position="1"/>
        <end position="94"/>
    </location>
</feature>
<evidence type="ECO:0000313" key="3">
    <source>
        <dbReference type="Proteomes" id="UP001189429"/>
    </source>
</evidence>
<name>A0ABN9PEF3_9DINO</name>
<feature type="compositionally biased region" description="Basic residues" evidence="1">
    <location>
        <begin position="27"/>
        <end position="37"/>
    </location>
</feature>
<evidence type="ECO:0000256" key="1">
    <source>
        <dbReference type="SAM" id="MobiDB-lite"/>
    </source>
</evidence>
<comment type="caution">
    <text evidence="2">The sequence shown here is derived from an EMBL/GenBank/DDBJ whole genome shotgun (WGS) entry which is preliminary data.</text>
</comment>
<evidence type="ECO:0000313" key="2">
    <source>
        <dbReference type="EMBL" id="CAK0791276.1"/>
    </source>
</evidence>
<accession>A0ABN9PEF3</accession>
<dbReference type="Proteomes" id="UP001189429">
    <property type="component" value="Unassembled WGS sequence"/>
</dbReference>
<feature type="non-terminal residue" evidence="2">
    <location>
        <position position="169"/>
    </location>
</feature>
<protein>
    <submittedName>
        <fullName evidence="2">Uncharacterized protein</fullName>
    </submittedName>
</protein>
<feature type="region of interest" description="Disordered" evidence="1">
    <location>
        <begin position="113"/>
        <end position="169"/>
    </location>
</feature>
<reference evidence="2" key="1">
    <citation type="submission" date="2023-10" db="EMBL/GenBank/DDBJ databases">
        <authorList>
            <person name="Chen Y."/>
            <person name="Shah S."/>
            <person name="Dougan E. K."/>
            <person name="Thang M."/>
            <person name="Chan C."/>
        </authorList>
    </citation>
    <scope>NUCLEOTIDE SEQUENCE [LARGE SCALE GENOMIC DNA]</scope>
</reference>
<sequence>DPSGNAQSSARRPPRRAALGRVLLPRLHLRRLGRRPRRLLDTPGSPGAGAGAAGGRPVCTEARPRQPHGDGLRHSRIQILPALRRSGQQRPQADVHHLPEPVLAGGARRAAAAVAAGPRTAPRRRVRLRRPSARPPAGFPCGRPEPARGSATGRRGAEAGPELLVLPRG</sequence>
<feature type="non-terminal residue" evidence="2">
    <location>
        <position position="1"/>
    </location>
</feature>
<feature type="compositionally biased region" description="Low complexity" evidence="1">
    <location>
        <begin position="16"/>
        <end position="26"/>
    </location>
</feature>